<dbReference type="GeneID" id="96263053"/>
<sequence length="165" mass="17981">MKSSISTHLRWFGGEDGGMSDWTVIGLIDEDAKILHVTAVFPGDVTPDTETAQTDGFRPVARAASAATSAEAASRVRDEVEGAEPMPAGGGCYSCRNRQHDELRFRDAFGHDKHGHRLSNLLMRQGYGDAASLLDADLTVLDALRGMGDESRARVRRARRRLRSA</sequence>
<evidence type="ECO:0000313" key="2">
    <source>
        <dbReference type="Proteomes" id="UP000721954"/>
    </source>
</evidence>
<proteinExistence type="predicted"/>
<gene>
    <name evidence="1" type="ORF">JW613_31040</name>
</gene>
<keyword evidence="2" id="KW-1185">Reference proteome</keyword>
<accession>A0ABS3Y4V0</accession>
<organism evidence="1 2">
    <name type="scientific">Streptomyces smyrnaeus</name>
    <dbReference type="NCBI Taxonomy" id="1387713"/>
    <lineage>
        <taxon>Bacteria</taxon>
        <taxon>Bacillati</taxon>
        <taxon>Actinomycetota</taxon>
        <taxon>Actinomycetes</taxon>
        <taxon>Kitasatosporales</taxon>
        <taxon>Streptomycetaceae</taxon>
        <taxon>Streptomyces</taxon>
    </lineage>
</organism>
<reference evidence="1 2" key="1">
    <citation type="submission" date="2021-02" db="EMBL/GenBank/DDBJ databases">
        <title>Streptomyces spirodelae sp. nov., isolated from duckweed.</title>
        <authorList>
            <person name="Saimee Y."/>
            <person name="Duangmal K."/>
        </authorList>
    </citation>
    <scope>NUCLEOTIDE SEQUENCE [LARGE SCALE GENOMIC DNA]</scope>
    <source>
        <strain evidence="1 2">DSM 42105</strain>
    </source>
</reference>
<dbReference type="EMBL" id="JAFFZM010000027">
    <property type="protein sequence ID" value="MBO8202682.1"/>
    <property type="molecule type" value="Genomic_DNA"/>
</dbReference>
<name>A0ABS3Y4V0_9ACTN</name>
<evidence type="ECO:0000313" key="1">
    <source>
        <dbReference type="EMBL" id="MBO8202682.1"/>
    </source>
</evidence>
<comment type="caution">
    <text evidence="1">The sequence shown here is derived from an EMBL/GenBank/DDBJ whole genome shotgun (WGS) entry which is preliminary data.</text>
</comment>
<dbReference type="Proteomes" id="UP000721954">
    <property type="component" value="Unassembled WGS sequence"/>
</dbReference>
<protein>
    <submittedName>
        <fullName evidence="1">Uncharacterized protein</fullName>
    </submittedName>
</protein>
<dbReference type="RefSeq" id="WP_209214201.1">
    <property type="nucleotide sequence ID" value="NZ_JAFFZM010000027.1"/>
</dbReference>